<dbReference type="CDD" id="cd00275">
    <property type="entry name" value="C2_PLC_like"/>
    <property type="match status" value="1"/>
</dbReference>
<keyword evidence="5" id="KW-0807">Transducer</keyword>
<dbReference type="InterPro" id="IPR017946">
    <property type="entry name" value="PLC-like_Pdiesterase_TIM-brl"/>
</dbReference>
<dbReference type="Pfam" id="PF00168">
    <property type="entry name" value="C2"/>
    <property type="match status" value="1"/>
</dbReference>
<feature type="domain" description="PI-PLC Y-box" evidence="8">
    <location>
        <begin position="284"/>
        <end position="393"/>
    </location>
</feature>
<dbReference type="InterPro" id="IPR000909">
    <property type="entry name" value="PLipase_C_PInositol-sp_X_dom"/>
</dbReference>
<feature type="domain" description="C2" evidence="7">
    <location>
        <begin position="371"/>
        <end position="515"/>
    </location>
</feature>
<dbReference type="GO" id="GO:0016042">
    <property type="term" value="P:lipid catabolic process"/>
    <property type="evidence" value="ECO:0007669"/>
    <property type="project" value="UniProtKB-KW"/>
</dbReference>
<dbReference type="SMART" id="SM00149">
    <property type="entry name" value="PLCYc"/>
    <property type="match status" value="1"/>
</dbReference>
<evidence type="ECO:0000256" key="3">
    <source>
        <dbReference type="ARBA" id="ARBA00022963"/>
    </source>
</evidence>
<dbReference type="CDD" id="cd08558">
    <property type="entry name" value="PI-PLCc_eukaryota"/>
    <property type="match status" value="1"/>
</dbReference>
<evidence type="ECO:0000259" key="7">
    <source>
        <dbReference type="PROSITE" id="PS50004"/>
    </source>
</evidence>
<dbReference type="PROSITE" id="PS50007">
    <property type="entry name" value="PIPLC_X_DOMAIN"/>
    <property type="match status" value="1"/>
</dbReference>
<keyword evidence="2 6" id="KW-0378">Hydrolase</keyword>
<dbReference type="PANTHER" id="PTHR10336:SF36">
    <property type="entry name" value="1-PHOSPHATIDYLINOSITOL 4,5-BISPHOSPHATE PHOSPHODIESTERASE BETA-4"/>
    <property type="match status" value="1"/>
</dbReference>
<dbReference type="EC" id="3.1.4.11" evidence="1 6"/>
<evidence type="ECO:0000259" key="8">
    <source>
        <dbReference type="PROSITE" id="PS50008"/>
    </source>
</evidence>
<dbReference type="SMART" id="SM00148">
    <property type="entry name" value="PLCXc"/>
    <property type="match status" value="1"/>
</dbReference>
<evidence type="ECO:0000256" key="4">
    <source>
        <dbReference type="ARBA" id="ARBA00023098"/>
    </source>
</evidence>
<gene>
    <name evidence="9" type="ORF">QTG54_014133</name>
</gene>
<proteinExistence type="predicted"/>
<reference evidence="9" key="1">
    <citation type="submission" date="2023-06" db="EMBL/GenBank/DDBJ databases">
        <title>Survivors Of The Sea: Transcriptome response of Skeletonema marinoi to long-term dormancy.</title>
        <authorList>
            <person name="Pinder M.I.M."/>
            <person name="Kourtchenko O."/>
            <person name="Robertson E.K."/>
            <person name="Larsson T."/>
            <person name="Maumus F."/>
            <person name="Osuna-Cruz C.M."/>
            <person name="Vancaester E."/>
            <person name="Stenow R."/>
            <person name="Vandepoele K."/>
            <person name="Ploug H."/>
            <person name="Bruchert V."/>
            <person name="Godhe A."/>
            <person name="Topel M."/>
        </authorList>
    </citation>
    <scope>NUCLEOTIDE SEQUENCE</scope>
    <source>
        <strain evidence="9">R05AC</strain>
    </source>
</reference>
<dbReference type="Gene3D" id="2.60.40.150">
    <property type="entry name" value="C2 domain"/>
    <property type="match status" value="1"/>
</dbReference>
<evidence type="ECO:0000256" key="1">
    <source>
        <dbReference type="ARBA" id="ARBA00012368"/>
    </source>
</evidence>
<keyword evidence="4 6" id="KW-0443">Lipid metabolism</keyword>
<dbReference type="Gene3D" id="3.20.20.190">
    <property type="entry name" value="Phosphatidylinositol (PI) phosphodiesterase"/>
    <property type="match status" value="1"/>
</dbReference>
<keyword evidence="10" id="KW-1185">Reference proteome</keyword>
<evidence type="ECO:0000256" key="5">
    <source>
        <dbReference type="ARBA" id="ARBA00023224"/>
    </source>
</evidence>
<evidence type="ECO:0000256" key="2">
    <source>
        <dbReference type="ARBA" id="ARBA00022801"/>
    </source>
</evidence>
<dbReference type="SMART" id="SM00239">
    <property type="entry name" value="C2"/>
    <property type="match status" value="1"/>
</dbReference>
<dbReference type="InterPro" id="IPR001192">
    <property type="entry name" value="PI-PLC_fam"/>
</dbReference>
<dbReference type="GO" id="GO:0004435">
    <property type="term" value="F:phosphatidylinositol-4,5-bisphosphate phospholipase C activity"/>
    <property type="evidence" value="ECO:0007669"/>
    <property type="project" value="UniProtKB-EC"/>
</dbReference>
<evidence type="ECO:0000313" key="10">
    <source>
        <dbReference type="Proteomes" id="UP001224775"/>
    </source>
</evidence>
<dbReference type="Pfam" id="PF00387">
    <property type="entry name" value="PI-PLC-Y"/>
    <property type="match status" value="1"/>
</dbReference>
<dbReference type="InterPro" id="IPR035892">
    <property type="entry name" value="C2_domain_sf"/>
</dbReference>
<accession>A0AAD8XX34</accession>
<dbReference type="InterPro" id="IPR001711">
    <property type="entry name" value="PLipase_C_Pinositol-sp_Y"/>
</dbReference>
<dbReference type="PROSITE" id="PS50008">
    <property type="entry name" value="PIPLC_Y_DOMAIN"/>
    <property type="match status" value="1"/>
</dbReference>
<evidence type="ECO:0000256" key="6">
    <source>
        <dbReference type="RuleBase" id="RU361133"/>
    </source>
</evidence>
<sequence length="542" mass="60704">MENNGRESVTAEDIVQYFLIERQGNNDATTDEAKNIIRLYGSSGDGESIDRMSFGEYLFSSGNDLFDPAKQRFDERVLNESLSEYFINSSHNTYLTGDQIQSKSSLEAYAVALHRGCKCLELDCFDGDKTGAVVVYHSYTATSKIAFVDIVLVVKKYIVANPETLPIILSLDNHCSSPFQEMMAVILKKELGEILYHPTSTLDKLPSPRDLAGKVLLKGRRTSGKDDGLSETPKASVDINGRRVSLNDRISFASPLKNGTRNFSKDATETPSNSVNLAPELAEITTFNTVRFKDFSSAVALPVTDMVSVSESKFLRILNQNEQNVTLWKSYNRQHMTRTYPSGTRLDSSNFNPVLHWSEGCQMVSLNYQTDDSEMAINDGRFRENGGCGYVKQSLNNYPVLAGSCLPHRFGEPSGEVTSPYVILRLHDVTTTTTAQKSEELLKVEERKTHTVQDNGFCPQWTDAKEFAFKVESPGVAMLQFTIIHSDEGFIDDKMCLTAIPVRCLRQGLRSVQFYDRNCQHGSFAFARLLVSVEIEQHIPWK</sequence>
<comment type="catalytic activity">
    <reaction evidence="6">
        <text>a 1,2-diacyl-sn-glycero-3-phospho-(1D-myo-inositol-4,5-bisphosphate) + H2O = 1D-myo-inositol 1,4,5-trisphosphate + a 1,2-diacyl-sn-glycerol + H(+)</text>
        <dbReference type="Rhea" id="RHEA:33179"/>
        <dbReference type="ChEBI" id="CHEBI:15377"/>
        <dbReference type="ChEBI" id="CHEBI:15378"/>
        <dbReference type="ChEBI" id="CHEBI:17815"/>
        <dbReference type="ChEBI" id="CHEBI:58456"/>
        <dbReference type="ChEBI" id="CHEBI:203600"/>
        <dbReference type="EC" id="3.1.4.11"/>
    </reaction>
</comment>
<keyword evidence="3 6" id="KW-0442">Lipid degradation</keyword>
<name>A0AAD8XX34_9STRA</name>
<dbReference type="EMBL" id="JATAAI010000035">
    <property type="protein sequence ID" value="KAK1735067.1"/>
    <property type="molecule type" value="Genomic_DNA"/>
</dbReference>
<dbReference type="AlphaFoldDB" id="A0AAD8XX34"/>
<evidence type="ECO:0000313" key="9">
    <source>
        <dbReference type="EMBL" id="KAK1735067.1"/>
    </source>
</evidence>
<dbReference type="Proteomes" id="UP001224775">
    <property type="component" value="Unassembled WGS sequence"/>
</dbReference>
<comment type="caution">
    <text evidence="9">The sequence shown here is derived from an EMBL/GenBank/DDBJ whole genome shotgun (WGS) entry which is preliminary data.</text>
</comment>
<dbReference type="InterPro" id="IPR000008">
    <property type="entry name" value="C2_dom"/>
</dbReference>
<protein>
    <recommendedName>
        <fullName evidence="1 6">Phosphoinositide phospholipase C</fullName>
        <ecNumber evidence="1 6">3.1.4.11</ecNumber>
    </recommendedName>
</protein>
<dbReference type="Pfam" id="PF00388">
    <property type="entry name" value="PI-PLC-X"/>
    <property type="match status" value="1"/>
</dbReference>
<dbReference type="SUPFAM" id="SSF51695">
    <property type="entry name" value="PLC-like phosphodiesterases"/>
    <property type="match status" value="1"/>
</dbReference>
<dbReference type="PRINTS" id="PR00390">
    <property type="entry name" value="PHPHLIPASEC"/>
</dbReference>
<dbReference type="PROSITE" id="PS50004">
    <property type="entry name" value="C2"/>
    <property type="match status" value="1"/>
</dbReference>
<dbReference type="GO" id="GO:0051209">
    <property type="term" value="P:release of sequestered calcium ion into cytosol"/>
    <property type="evidence" value="ECO:0007669"/>
    <property type="project" value="TreeGrafter"/>
</dbReference>
<organism evidence="9 10">
    <name type="scientific">Skeletonema marinoi</name>
    <dbReference type="NCBI Taxonomy" id="267567"/>
    <lineage>
        <taxon>Eukaryota</taxon>
        <taxon>Sar</taxon>
        <taxon>Stramenopiles</taxon>
        <taxon>Ochrophyta</taxon>
        <taxon>Bacillariophyta</taxon>
        <taxon>Coscinodiscophyceae</taxon>
        <taxon>Thalassiosirophycidae</taxon>
        <taxon>Thalassiosirales</taxon>
        <taxon>Skeletonemataceae</taxon>
        <taxon>Skeletonema</taxon>
        <taxon>Skeletonema marinoi-dohrnii complex</taxon>
    </lineage>
</organism>
<dbReference type="GO" id="GO:0048015">
    <property type="term" value="P:phosphatidylinositol-mediated signaling"/>
    <property type="evidence" value="ECO:0007669"/>
    <property type="project" value="TreeGrafter"/>
</dbReference>
<dbReference type="PANTHER" id="PTHR10336">
    <property type="entry name" value="PHOSPHOINOSITIDE-SPECIFIC PHOSPHOLIPASE C FAMILY PROTEIN"/>
    <property type="match status" value="1"/>
</dbReference>
<dbReference type="SUPFAM" id="SSF49562">
    <property type="entry name" value="C2 domain (Calcium/lipid-binding domain, CaLB)"/>
    <property type="match status" value="1"/>
</dbReference>